<dbReference type="EMBL" id="CP110427">
    <property type="protein sequence ID" value="WAQ86798.1"/>
    <property type="molecule type" value="Genomic_DNA"/>
</dbReference>
<reference evidence="1" key="1">
    <citation type="submission" date="2022-10" db="EMBL/GenBank/DDBJ databases">
        <title>Puccinia triticina Genome sequencing and assembly.</title>
        <authorList>
            <person name="Li C."/>
        </authorList>
    </citation>
    <scope>NUCLEOTIDE SEQUENCE</scope>
    <source>
        <strain evidence="1">Pt15</strain>
    </source>
</reference>
<evidence type="ECO:0000313" key="1">
    <source>
        <dbReference type="EMBL" id="WAQ86798.1"/>
    </source>
</evidence>
<sequence>MQPHRPSNQASDHSARFPHARNSYNKFYRLGRRLPLSSGLSGDNHFLQARYLIETTQCDLSTMDNLGTGSWASFAGELDGISWTTGELVINVSSLL</sequence>
<protein>
    <submittedName>
        <fullName evidence="1">Uncharacterized protein</fullName>
    </submittedName>
</protein>
<proteinExistence type="predicted"/>
<organism evidence="1 2">
    <name type="scientific">Puccinia triticina</name>
    <dbReference type="NCBI Taxonomy" id="208348"/>
    <lineage>
        <taxon>Eukaryota</taxon>
        <taxon>Fungi</taxon>
        <taxon>Dikarya</taxon>
        <taxon>Basidiomycota</taxon>
        <taxon>Pucciniomycotina</taxon>
        <taxon>Pucciniomycetes</taxon>
        <taxon>Pucciniales</taxon>
        <taxon>Pucciniaceae</taxon>
        <taxon>Puccinia</taxon>
    </lineage>
</organism>
<keyword evidence="2" id="KW-1185">Reference proteome</keyword>
<accession>A0ABY7CNH9</accession>
<dbReference type="RefSeq" id="XP_053022353.1">
    <property type="nucleotide sequence ID" value="XM_053171142.1"/>
</dbReference>
<dbReference type="Proteomes" id="UP001164743">
    <property type="component" value="Chromosome 7A"/>
</dbReference>
<dbReference type="GeneID" id="77812037"/>
<evidence type="ECO:0000313" key="2">
    <source>
        <dbReference type="Proteomes" id="UP001164743"/>
    </source>
</evidence>
<name>A0ABY7CNH9_9BASI</name>
<gene>
    <name evidence="1" type="ORF">PtA15_7A527</name>
</gene>